<comment type="caution">
    <text evidence="3">The sequence shown here is derived from an EMBL/GenBank/DDBJ whole genome shotgun (WGS) entry which is preliminary data.</text>
</comment>
<gene>
    <name evidence="3" type="ORF">M23134_02553</name>
</gene>
<evidence type="ECO:0000313" key="4">
    <source>
        <dbReference type="Proteomes" id="UP000004095"/>
    </source>
</evidence>
<evidence type="ECO:0000256" key="1">
    <source>
        <dbReference type="SAM" id="MobiDB-lite"/>
    </source>
</evidence>
<feature type="region of interest" description="Disordered" evidence="1">
    <location>
        <begin position="324"/>
        <end position="347"/>
    </location>
</feature>
<keyword evidence="2" id="KW-0472">Membrane</keyword>
<feature type="transmembrane region" description="Helical" evidence="2">
    <location>
        <begin position="290"/>
        <end position="311"/>
    </location>
</feature>
<accession>A1ZTW9</accession>
<proteinExistence type="predicted"/>
<dbReference type="RefSeq" id="WP_002701460.1">
    <property type="nucleotide sequence ID" value="NZ_AAWS01000037.1"/>
</dbReference>
<keyword evidence="2" id="KW-0812">Transmembrane</keyword>
<dbReference type="EMBL" id="AAWS01000037">
    <property type="protein sequence ID" value="EAY26221.1"/>
    <property type="molecule type" value="Genomic_DNA"/>
</dbReference>
<feature type="transmembrane region" description="Helical" evidence="2">
    <location>
        <begin position="191"/>
        <end position="211"/>
    </location>
</feature>
<dbReference type="Proteomes" id="UP000004095">
    <property type="component" value="Unassembled WGS sequence"/>
</dbReference>
<name>A1ZTW9_MICM2</name>
<reference evidence="3 4" key="1">
    <citation type="submission" date="2007-01" db="EMBL/GenBank/DDBJ databases">
        <authorList>
            <person name="Haygood M."/>
            <person name="Podell S."/>
            <person name="Anderson C."/>
            <person name="Hopkinson B."/>
            <person name="Roe K."/>
            <person name="Barbeau K."/>
            <person name="Gaasterland T."/>
            <person name="Ferriera S."/>
            <person name="Johnson J."/>
            <person name="Kravitz S."/>
            <person name="Beeson K."/>
            <person name="Sutton G."/>
            <person name="Rogers Y.-H."/>
            <person name="Friedman R."/>
            <person name="Frazier M."/>
            <person name="Venter J.C."/>
        </authorList>
    </citation>
    <scope>NUCLEOTIDE SEQUENCE [LARGE SCALE GENOMIC DNA]</scope>
    <source>
        <strain evidence="3 4">ATCC 23134</strain>
    </source>
</reference>
<keyword evidence="4" id="KW-1185">Reference proteome</keyword>
<feature type="transmembrane region" description="Helical" evidence="2">
    <location>
        <begin position="6"/>
        <end position="28"/>
    </location>
</feature>
<keyword evidence="2" id="KW-1133">Transmembrane helix</keyword>
<dbReference type="OrthoDB" id="6286374at2"/>
<protein>
    <submittedName>
        <fullName evidence="3">Uncharacterized protein</fullName>
    </submittedName>
</protein>
<evidence type="ECO:0000256" key="2">
    <source>
        <dbReference type="SAM" id="Phobius"/>
    </source>
</evidence>
<sequence>MLNTATLDIVIALAFTYFILALMVSSINEGISNVLNMRGNMLKNSLFNLFYKSDNDQTVTAKDITQESSKEVDPDWQNCLKKIIDTPFIDSLRSKADKFPKYIPPKNFVLAMMQFLKEQINNHDEHNFLNQLKIKLEKNEIEMIQGKFKAKLLEFIDRSQNNVEAFKQEIEDFYTNSVDHLRDWYRRKVKLLMFLYGLLIAAAFNVDTFYIGKTLWQNPNQAVEFLATMQNYKTNPKGSTTTDSTIQRVVQNTVKDIGKNYALLKPLPIGWNKTKAKETTSDFWAIIHKVFGWLVTAMAVSLGAPFWYELFNKLLSVRKSIAPAATTTSPAPPPPKNGTEVQEQSQD</sequence>
<dbReference type="AlphaFoldDB" id="A1ZTW9"/>
<evidence type="ECO:0000313" key="3">
    <source>
        <dbReference type="EMBL" id="EAY26221.1"/>
    </source>
</evidence>
<organism evidence="3 4">
    <name type="scientific">Microscilla marina ATCC 23134</name>
    <dbReference type="NCBI Taxonomy" id="313606"/>
    <lineage>
        <taxon>Bacteria</taxon>
        <taxon>Pseudomonadati</taxon>
        <taxon>Bacteroidota</taxon>
        <taxon>Cytophagia</taxon>
        <taxon>Cytophagales</taxon>
        <taxon>Microscillaceae</taxon>
        <taxon>Microscilla</taxon>
    </lineage>
</organism>
<dbReference type="eggNOG" id="ENOG502ZAQR">
    <property type="taxonomic scope" value="Bacteria"/>
</dbReference>